<sequence length="197" mass="22231">MGPDFFIYYTHFLWAHDTSHFYIGQDRLDDAIVRHFAMYTSSRRHELVNANPPNLDKILKTAAADTDVENDTDECVRCRPKEFEGPLLGGYRFLDYRARDRDGGRDRLAMQVLLRWHKGENKKIVPTWFNLFEEDISALCPLSHVLAKALAEGVIDAPGYQTRAVPFFSTILNQPSIESNGSGSGCIGQCFGGLLTT</sequence>
<dbReference type="PANTHER" id="PTHR37535">
    <property type="entry name" value="FLUG DOMAIN PROTEIN"/>
    <property type="match status" value="1"/>
</dbReference>
<dbReference type="PANTHER" id="PTHR37535:SF4">
    <property type="entry name" value="FLUG DOMAIN-CONTAINING PROTEIN"/>
    <property type="match status" value="1"/>
</dbReference>
<keyword evidence="2" id="KW-1185">Reference proteome</keyword>
<comment type="caution">
    <text evidence="1">The sequence shown here is derived from an EMBL/GenBank/DDBJ whole genome shotgun (WGS) entry which is preliminary data.</text>
</comment>
<dbReference type="AlphaFoldDB" id="A0A428P5F4"/>
<reference evidence="1 2" key="1">
    <citation type="submission" date="2017-06" db="EMBL/GenBank/DDBJ databases">
        <title>Comparative genomic analysis of Ambrosia Fusariam Clade fungi.</title>
        <authorList>
            <person name="Stajich J.E."/>
            <person name="Carrillo J."/>
            <person name="Kijimoto T."/>
            <person name="Eskalen A."/>
            <person name="O'Donnell K."/>
            <person name="Kasson M."/>
        </authorList>
    </citation>
    <scope>NUCLEOTIDE SEQUENCE [LARGE SCALE GENOMIC DNA]</scope>
    <source>
        <strain evidence="1 2">NRRL62584</strain>
    </source>
</reference>
<evidence type="ECO:0000313" key="2">
    <source>
        <dbReference type="Proteomes" id="UP000288168"/>
    </source>
</evidence>
<dbReference type="Proteomes" id="UP000288168">
    <property type="component" value="Unassembled WGS sequence"/>
</dbReference>
<organism evidence="1 2">
    <name type="scientific">Fusarium duplospermum</name>
    <dbReference type="NCBI Taxonomy" id="1325734"/>
    <lineage>
        <taxon>Eukaryota</taxon>
        <taxon>Fungi</taxon>
        <taxon>Dikarya</taxon>
        <taxon>Ascomycota</taxon>
        <taxon>Pezizomycotina</taxon>
        <taxon>Sordariomycetes</taxon>
        <taxon>Hypocreomycetidae</taxon>
        <taxon>Hypocreales</taxon>
        <taxon>Nectriaceae</taxon>
        <taxon>Fusarium</taxon>
        <taxon>Fusarium solani species complex</taxon>
    </lineage>
</organism>
<dbReference type="OrthoDB" id="5223925at2759"/>
<gene>
    <name evidence="1" type="ORF">CEP54_013014</name>
</gene>
<accession>A0A428P5F4</accession>
<dbReference type="EMBL" id="NKCI01000200">
    <property type="protein sequence ID" value="RSL48246.1"/>
    <property type="molecule type" value="Genomic_DNA"/>
</dbReference>
<dbReference type="STRING" id="1325734.A0A428P5F4"/>
<evidence type="ECO:0000313" key="1">
    <source>
        <dbReference type="EMBL" id="RSL48246.1"/>
    </source>
</evidence>
<protein>
    <submittedName>
        <fullName evidence="1">Uncharacterized protein</fullName>
    </submittedName>
</protein>
<name>A0A428P5F4_9HYPO</name>
<proteinExistence type="predicted"/>